<protein>
    <recommendedName>
        <fullName evidence="5">Type I restriction modification DNA specificity domain-containing protein</fullName>
    </recommendedName>
</protein>
<dbReference type="InterPro" id="IPR000055">
    <property type="entry name" value="Restrct_endonuc_typeI_TRD"/>
</dbReference>
<reference evidence="6 7" key="1">
    <citation type="submission" date="2016-11" db="EMBL/GenBank/DDBJ databases">
        <title>Description of two novel members of the family Erysipelotrichaceae: Ileibacterium lipovorans gen. nov., sp. nov. and Dubosiella newyorkensis, gen. nov., sp. nov.</title>
        <authorList>
            <person name="Cox L.M."/>
            <person name="Sohn J."/>
            <person name="Tyrrell K.L."/>
            <person name="Citron D.M."/>
            <person name="Lawson P.A."/>
            <person name="Patel N.B."/>
            <person name="Iizumi T."/>
            <person name="Perez-Perez G.I."/>
            <person name="Goldstein E.J."/>
            <person name="Blaser M.J."/>
        </authorList>
    </citation>
    <scope>NUCLEOTIDE SEQUENCE [LARGE SCALE GENOMIC DNA]</scope>
    <source>
        <strain evidence="6 7">NYU-BL-A3</strain>
    </source>
</reference>
<dbReference type="Pfam" id="PF01420">
    <property type="entry name" value="Methylase_S"/>
    <property type="match status" value="1"/>
</dbReference>
<comment type="caution">
    <text evidence="6">The sequence shown here is derived from an EMBL/GenBank/DDBJ whole genome shotgun (WGS) entry which is preliminary data.</text>
</comment>
<dbReference type="PANTHER" id="PTHR43140">
    <property type="entry name" value="TYPE-1 RESTRICTION ENZYME ECOKI SPECIFICITY PROTEIN"/>
    <property type="match status" value="1"/>
</dbReference>
<accession>A0A1U7NGF3</accession>
<evidence type="ECO:0000256" key="2">
    <source>
        <dbReference type="ARBA" id="ARBA00022747"/>
    </source>
</evidence>
<comment type="similarity">
    <text evidence="1">Belongs to the type-I restriction system S methylase family.</text>
</comment>
<dbReference type="GO" id="GO:0009307">
    <property type="term" value="P:DNA restriction-modification system"/>
    <property type="evidence" value="ECO:0007669"/>
    <property type="project" value="UniProtKB-KW"/>
</dbReference>
<feature type="domain" description="Type I restriction modification DNA specificity" evidence="5">
    <location>
        <begin position="6"/>
        <end position="76"/>
    </location>
</feature>
<dbReference type="SUPFAM" id="SSF116734">
    <property type="entry name" value="DNA methylase specificity domain"/>
    <property type="match status" value="1"/>
</dbReference>
<dbReference type="PANTHER" id="PTHR43140:SF1">
    <property type="entry name" value="TYPE I RESTRICTION ENZYME ECOKI SPECIFICITY SUBUNIT"/>
    <property type="match status" value="1"/>
</dbReference>
<dbReference type="AlphaFoldDB" id="A0A1U7NGF3"/>
<dbReference type="OrthoDB" id="9795776at2"/>
<evidence type="ECO:0000259" key="5">
    <source>
        <dbReference type="Pfam" id="PF01420"/>
    </source>
</evidence>
<keyword evidence="7" id="KW-1185">Reference proteome</keyword>
<evidence type="ECO:0000256" key="3">
    <source>
        <dbReference type="ARBA" id="ARBA00023125"/>
    </source>
</evidence>
<evidence type="ECO:0000313" key="6">
    <source>
        <dbReference type="EMBL" id="OLU40167.1"/>
    </source>
</evidence>
<dbReference type="InterPro" id="IPR051212">
    <property type="entry name" value="Type-I_RE_S_subunit"/>
</dbReference>
<comment type="subunit">
    <text evidence="4">The methyltransferase is composed of M and S polypeptides.</text>
</comment>
<dbReference type="Proteomes" id="UP000186341">
    <property type="component" value="Unassembled WGS sequence"/>
</dbReference>
<keyword evidence="2" id="KW-0680">Restriction system</keyword>
<evidence type="ECO:0000313" key="7">
    <source>
        <dbReference type="Proteomes" id="UP000186341"/>
    </source>
</evidence>
<organism evidence="6 7">
    <name type="scientific">Ileibacterium valens</name>
    <dbReference type="NCBI Taxonomy" id="1862668"/>
    <lineage>
        <taxon>Bacteria</taxon>
        <taxon>Bacillati</taxon>
        <taxon>Bacillota</taxon>
        <taxon>Erysipelotrichia</taxon>
        <taxon>Erysipelotrichales</taxon>
        <taxon>Erysipelotrichaceae</taxon>
        <taxon>Ileibacterium</taxon>
    </lineage>
</organism>
<dbReference type="EMBL" id="MPJW01000115">
    <property type="protein sequence ID" value="OLU40167.1"/>
    <property type="molecule type" value="Genomic_DNA"/>
</dbReference>
<name>A0A1U7NGF3_9FIRM</name>
<evidence type="ECO:0000256" key="4">
    <source>
        <dbReference type="ARBA" id="ARBA00038652"/>
    </source>
</evidence>
<proteinExistence type="inferred from homology"/>
<gene>
    <name evidence="6" type="ORF">BO222_05500</name>
</gene>
<dbReference type="Gene3D" id="3.90.220.20">
    <property type="entry name" value="DNA methylase specificity domains"/>
    <property type="match status" value="1"/>
</dbReference>
<evidence type="ECO:0000256" key="1">
    <source>
        <dbReference type="ARBA" id="ARBA00010923"/>
    </source>
</evidence>
<sequence>MKDNTVNPNYIGCFFNSEKYRQVISESSVGVNNKNIRNSDIDEITIPLPDIKKQDEIVDKINKVKSLIQKKPKILDQLSVLERFQQTEVFNEKSEAN</sequence>
<dbReference type="InterPro" id="IPR044946">
    <property type="entry name" value="Restrct_endonuc_typeI_TRD_sf"/>
</dbReference>
<dbReference type="GO" id="GO:0003677">
    <property type="term" value="F:DNA binding"/>
    <property type="evidence" value="ECO:0007669"/>
    <property type="project" value="UniProtKB-KW"/>
</dbReference>
<keyword evidence="3" id="KW-0238">DNA-binding</keyword>